<dbReference type="STRING" id="403935.SAMN05216481_101269"/>
<feature type="region of interest" description="Disordered" evidence="1">
    <location>
        <begin position="1"/>
        <end position="92"/>
    </location>
</feature>
<dbReference type="AlphaFoldDB" id="A0A1H8Z2U5"/>
<reference evidence="3 4" key="1">
    <citation type="submission" date="2016-10" db="EMBL/GenBank/DDBJ databases">
        <authorList>
            <person name="de Groot N.N."/>
        </authorList>
    </citation>
    <scope>NUCLEOTIDE SEQUENCE [LARGE SCALE GENOMIC DNA]</scope>
    <source>
        <strain evidence="3 4">CGMCC 4.3519</strain>
    </source>
</reference>
<accession>A0A1H8Z2U5</accession>
<dbReference type="EMBL" id="FOET01000001">
    <property type="protein sequence ID" value="SEP58661.1"/>
    <property type="molecule type" value="Genomic_DNA"/>
</dbReference>
<protein>
    <recommendedName>
        <fullName evidence="5">Flagellar basal body-associated protein FliL</fullName>
    </recommendedName>
</protein>
<keyword evidence="2" id="KW-1133">Transmembrane helix</keyword>
<feature type="transmembrane region" description="Helical" evidence="2">
    <location>
        <begin position="98"/>
        <end position="118"/>
    </location>
</feature>
<proteinExistence type="predicted"/>
<keyword evidence="4" id="KW-1185">Reference proteome</keyword>
<evidence type="ECO:0000256" key="1">
    <source>
        <dbReference type="SAM" id="MobiDB-lite"/>
    </source>
</evidence>
<evidence type="ECO:0000313" key="3">
    <source>
        <dbReference type="EMBL" id="SEP58661.1"/>
    </source>
</evidence>
<gene>
    <name evidence="3" type="ORF">SAMN05216481_101269</name>
</gene>
<dbReference type="RefSeq" id="WP_093654458.1">
    <property type="nucleotide sequence ID" value="NZ_FOET01000001.1"/>
</dbReference>
<dbReference type="Proteomes" id="UP000199055">
    <property type="component" value="Unassembled WGS sequence"/>
</dbReference>
<feature type="compositionally biased region" description="Low complexity" evidence="1">
    <location>
        <begin position="27"/>
        <end position="40"/>
    </location>
</feature>
<feature type="compositionally biased region" description="Low complexity" evidence="1">
    <location>
        <begin position="57"/>
        <end position="83"/>
    </location>
</feature>
<sequence length="325" mass="33491">MSHNQPPPQPGPYGQQPQPPYGGPQPGYGNPQPGYGHPQQPGMPPQGQPGYGGPQPGYGHPQQPGFPQQDGWGQPGYPQQPGGYMPPTPPGGGKGKTIGALVAVLAVVGLAVGGYFVFSDGGGSDIADDGKRYKLITPATVLGGEYKKNPEETDEGPLGSENLKEAEALGVSDPESASATYVSGDDPLSQKLLSFSGVWGEVENPEAVVDAMFAKAEESAREDPGLGEDGNAGTAELAGEPRKVSPPGLEGAVMKCQEMKLSGEGTSELSGGSISMPFCIWGDHSTLGYVALNDMAVFATGKNFSLDEAAEAAARLRSDVRVEIG</sequence>
<keyword evidence="2" id="KW-0472">Membrane</keyword>
<feature type="region of interest" description="Disordered" evidence="1">
    <location>
        <begin position="219"/>
        <end position="247"/>
    </location>
</feature>
<evidence type="ECO:0008006" key="5">
    <source>
        <dbReference type="Google" id="ProtNLM"/>
    </source>
</evidence>
<name>A0A1H8Z2U5_9ACTN</name>
<keyword evidence="2" id="KW-0812">Transmembrane</keyword>
<feature type="compositionally biased region" description="Pro residues" evidence="1">
    <location>
        <begin position="1"/>
        <end position="23"/>
    </location>
</feature>
<organism evidence="3 4">
    <name type="scientific">Streptomyces radiopugnans</name>
    <dbReference type="NCBI Taxonomy" id="403935"/>
    <lineage>
        <taxon>Bacteria</taxon>
        <taxon>Bacillati</taxon>
        <taxon>Actinomycetota</taxon>
        <taxon>Actinomycetes</taxon>
        <taxon>Kitasatosporales</taxon>
        <taxon>Streptomycetaceae</taxon>
        <taxon>Streptomyces</taxon>
    </lineage>
</organism>
<evidence type="ECO:0000313" key="4">
    <source>
        <dbReference type="Proteomes" id="UP000199055"/>
    </source>
</evidence>
<evidence type="ECO:0000256" key="2">
    <source>
        <dbReference type="SAM" id="Phobius"/>
    </source>
</evidence>